<evidence type="ECO:0000313" key="4">
    <source>
        <dbReference type="Proteomes" id="UP000655830"/>
    </source>
</evidence>
<dbReference type="Gene3D" id="3.30.457.10">
    <property type="entry name" value="Copper amine oxidase-like, N-terminal domain"/>
    <property type="match status" value="2"/>
</dbReference>
<evidence type="ECO:0000256" key="1">
    <source>
        <dbReference type="SAM" id="SignalP"/>
    </source>
</evidence>
<gene>
    <name evidence="3" type="ORF">H8718_05180</name>
</gene>
<feature type="domain" description="Copper amine oxidase-like N-terminal" evidence="2">
    <location>
        <begin position="655"/>
        <end position="720"/>
    </location>
</feature>
<dbReference type="AlphaFoldDB" id="A0A926EI08"/>
<dbReference type="Pfam" id="PF07833">
    <property type="entry name" value="Cu_amine_oxidN1"/>
    <property type="match status" value="2"/>
</dbReference>
<dbReference type="InterPro" id="IPR012854">
    <property type="entry name" value="Cu_amine_oxidase-like_N"/>
</dbReference>
<organism evidence="3 4">
    <name type="scientific">Zhenhengia yiwuensis</name>
    <dbReference type="NCBI Taxonomy" id="2763666"/>
    <lineage>
        <taxon>Bacteria</taxon>
        <taxon>Bacillati</taxon>
        <taxon>Bacillota</taxon>
        <taxon>Clostridia</taxon>
        <taxon>Lachnospirales</taxon>
        <taxon>Lachnospiraceae</taxon>
        <taxon>Zhenhengia</taxon>
    </lineage>
</organism>
<dbReference type="SUPFAM" id="SSF55383">
    <property type="entry name" value="Copper amine oxidase, domain N"/>
    <property type="match status" value="2"/>
</dbReference>
<feature type="chain" id="PRO_5037251010" evidence="1">
    <location>
        <begin position="27"/>
        <end position="726"/>
    </location>
</feature>
<proteinExistence type="predicted"/>
<protein>
    <submittedName>
        <fullName evidence="3">Copper amine oxidase N-terminal domain-containing protein</fullName>
    </submittedName>
</protein>
<dbReference type="InterPro" id="IPR036582">
    <property type="entry name" value="Mao_N_sf"/>
</dbReference>
<dbReference type="EMBL" id="JACRSY010000006">
    <property type="protein sequence ID" value="MBC8578925.1"/>
    <property type="molecule type" value="Genomic_DNA"/>
</dbReference>
<keyword evidence="1" id="KW-0732">Signal</keyword>
<dbReference type="RefSeq" id="WP_249332081.1">
    <property type="nucleotide sequence ID" value="NZ_JACRSY010000006.1"/>
</dbReference>
<name>A0A926EI08_9FIRM</name>
<keyword evidence="4" id="KW-1185">Reference proteome</keyword>
<evidence type="ECO:0000259" key="2">
    <source>
        <dbReference type="Pfam" id="PF07833"/>
    </source>
</evidence>
<evidence type="ECO:0000313" key="3">
    <source>
        <dbReference type="EMBL" id="MBC8578925.1"/>
    </source>
</evidence>
<sequence>MKLRQKLAMVLAAAMVVTAVPVTTMAKSTNEISKTISAVENTPVEKGDVYLNVDIEGASSTKDTVFFLKTEAFEFNKDEYTTAGQTTGVYVGKDVKVEILSKTEARVTVTAGDKEVQIPVIGKVKKGTPAIIVDGQDSVVTSGKYTLTASEIAGDKVYVATAGDAKNVSIEGVGEIADITIEEKVAGSFYNDADGVKFEIELPNRSDLEFDGSVEVEGKRGHANTKLVADGKLTNDGKSLIVTVTGFDKDAQRGSIVLKGIGVKPENPRKDCSIGEVKVDVKDVVESGKSEKLAKTELVVANIADFDINISVVDDKKVELVGGKEAKKVNVKLKETAIDSLDAKRDVYFTVEGAHVTTGTAVTVKVNDTEKKGAATVDAKTGEITLDTSVIEKNKINTITMEFEVYADVNQNGPITITAESRGFEEALKAEIGTVKAPFKVEAEAMTVKVGLQGQVGGKITIAETEEEMFDRDEVFYVAPTKYFSIEDAKVEVTEGDLEIESEVITRGEKAGQIKVTVKRPSDEASTITISGVEVTTNRNVPEGSFDVELYGEAISEMNVKGHPGYDKDDEEKTDAITVKDFFVVGTKNTEDLPNAAAAKEIVLTIGNTAYTVNGEAKTADAAAFIDKNNRTMVPVRFVAEEFGKVDFGTINGVGTVTIFKDGAVLQFQNGSNIMNKNGINVPMDTKVVIEKGRTYVPFKYVADGLGIGYSYDAATKSITFTNQVK</sequence>
<reference evidence="3" key="1">
    <citation type="submission" date="2020-08" db="EMBL/GenBank/DDBJ databases">
        <title>Genome public.</title>
        <authorList>
            <person name="Liu C."/>
            <person name="Sun Q."/>
        </authorList>
    </citation>
    <scope>NUCLEOTIDE SEQUENCE</scope>
    <source>
        <strain evidence="3">NSJ-12</strain>
    </source>
</reference>
<accession>A0A926EI08</accession>
<dbReference type="Proteomes" id="UP000655830">
    <property type="component" value="Unassembled WGS sequence"/>
</dbReference>
<feature type="domain" description="Copper amine oxidase-like N-terminal" evidence="2">
    <location>
        <begin position="599"/>
        <end position="645"/>
    </location>
</feature>
<feature type="signal peptide" evidence="1">
    <location>
        <begin position="1"/>
        <end position="26"/>
    </location>
</feature>
<comment type="caution">
    <text evidence="3">The sequence shown here is derived from an EMBL/GenBank/DDBJ whole genome shotgun (WGS) entry which is preliminary data.</text>
</comment>